<dbReference type="Proteomes" id="UP000682134">
    <property type="component" value="Unassembled WGS sequence"/>
</dbReference>
<dbReference type="EMBL" id="JAGIYQ010000016">
    <property type="protein sequence ID" value="MBP0726899.1"/>
    <property type="molecule type" value="Genomic_DNA"/>
</dbReference>
<organism evidence="1 2">
    <name type="scientific">Gottfriedia endophytica</name>
    <dbReference type="NCBI Taxonomy" id="2820819"/>
    <lineage>
        <taxon>Bacteria</taxon>
        <taxon>Bacillati</taxon>
        <taxon>Bacillota</taxon>
        <taxon>Bacilli</taxon>
        <taxon>Bacillales</taxon>
        <taxon>Bacillaceae</taxon>
        <taxon>Gottfriedia</taxon>
    </lineage>
</organism>
<dbReference type="InterPro" id="IPR026838">
    <property type="entry name" value="YheC/D"/>
</dbReference>
<comment type="caution">
    <text evidence="1">The sequence shown here is derived from an EMBL/GenBank/DDBJ whole genome shotgun (WGS) entry which is preliminary data.</text>
</comment>
<proteinExistence type="predicted"/>
<reference evidence="1" key="1">
    <citation type="submission" date="2021-04" db="EMBL/GenBank/DDBJ databases">
        <title>Genome seq and assembly of Bacillus sp.</title>
        <authorList>
            <person name="Chhetri G."/>
        </authorList>
    </citation>
    <scope>NUCLEOTIDE SEQUENCE</scope>
    <source>
        <strain evidence="1">RG28</strain>
    </source>
</reference>
<dbReference type="AlphaFoldDB" id="A0A940NRE5"/>
<sequence>MIETFQLQTHQSGDQLVLVPEQFALPRTVEYISFGSKKLPCQLISISGLQNEISISSSLAEQLCIPFGGNISPYIHEKTLYLTPLIGIFTAGFTESLLRPIGDRSMLFANLIASNSSQNNYIFVFGTHCIDWESEMIYGYFFTSERWVRHTVPFPTVIYNRLPNRKTEKHQHVKSVKQRLQSEYQIPCFNPGFFNKWDVYLQLTQSSDVSHYLPKTVKFKNFDDIEQFLSDFQYIYMKPENGSLGSRVTNIRYAREEECYYCRYRENGTNRLKKFSTLESLINHVFKGHRLEDFIIQQGISLLRHKQKPLDFRVHANKNGNGIWEVTAIAAKVAGKGSTTTHLNNGGEVKMLDELFEKQIAEDFRTKLSNAALQISKVLDEKIKGHIGEIGFDLGIDQNGKVWLFEANSKPGRSIFSHPELRKIDSHMKHLFLQYATHLAKTNLTEVVLK</sequence>
<evidence type="ECO:0000313" key="2">
    <source>
        <dbReference type="Proteomes" id="UP000682134"/>
    </source>
</evidence>
<dbReference type="Gene3D" id="3.30.470.20">
    <property type="entry name" value="ATP-grasp fold, B domain"/>
    <property type="match status" value="1"/>
</dbReference>
<evidence type="ECO:0000313" key="1">
    <source>
        <dbReference type="EMBL" id="MBP0726899.1"/>
    </source>
</evidence>
<protein>
    <submittedName>
        <fullName evidence="1">YheC/YheD family protein</fullName>
    </submittedName>
</protein>
<name>A0A940NRE5_9BACI</name>
<accession>A0A940NRE5</accession>
<dbReference type="RefSeq" id="WP_209407241.1">
    <property type="nucleotide sequence ID" value="NZ_JAGIYQ010000016.1"/>
</dbReference>
<dbReference type="Pfam" id="PF14398">
    <property type="entry name" value="ATPgrasp_YheCD"/>
    <property type="match status" value="1"/>
</dbReference>
<gene>
    <name evidence="1" type="ORF">J5Y03_17210</name>
</gene>
<dbReference type="SUPFAM" id="SSF56059">
    <property type="entry name" value="Glutathione synthetase ATP-binding domain-like"/>
    <property type="match status" value="1"/>
</dbReference>
<keyword evidence="2" id="KW-1185">Reference proteome</keyword>